<comment type="caution">
    <text evidence="2">The sequence shown here is derived from an EMBL/GenBank/DDBJ whole genome shotgun (WGS) entry which is preliminary data.</text>
</comment>
<evidence type="ECO:0000313" key="3">
    <source>
        <dbReference type="Proteomes" id="UP000518752"/>
    </source>
</evidence>
<dbReference type="Proteomes" id="UP000518752">
    <property type="component" value="Unassembled WGS sequence"/>
</dbReference>
<evidence type="ECO:0000256" key="1">
    <source>
        <dbReference type="SAM" id="Phobius"/>
    </source>
</evidence>
<feature type="transmembrane region" description="Helical" evidence="1">
    <location>
        <begin position="48"/>
        <end position="68"/>
    </location>
</feature>
<organism evidence="2 3">
    <name type="scientific">Collybiopsis confluens</name>
    <dbReference type="NCBI Taxonomy" id="2823264"/>
    <lineage>
        <taxon>Eukaryota</taxon>
        <taxon>Fungi</taxon>
        <taxon>Dikarya</taxon>
        <taxon>Basidiomycota</taxon>
        <taxon>Agaricomycotina</taxon>
        <taxon>Agaricomycetes</taxon>
        <taxon>Agaricomycetidae</taxon>
        <taxon>Agaricales</taxon>
        <taxon>Marasmiineae</taxon>
        <taxon>Omphalotaceae</taxon>
        <taxon>Collybiopsis</taxon>
    </lineage>
</organism>
<keyword evidence="1" id="KW-1133">Transmembrane helix</keyword>
<dbReference type="EMBL" id="JAACJN010000028">
    <property type="protein sequence ID" value="KAF5388649.1"/>
    <property type="molecule type" value="Genomic_DNA"/>
</dbReference>
<evidence type="ECO:0000313" key="2">
    <source>
        <dbReference type="EMBL" id="KAF5388649.1"/>
    </source>
</evidence>
<feature type="transmembrane region" description="Helical" evidence="1">
    <location>
        <begin position="9"/>
        <end position="28"/>
    </location>
</feature>
<proteinExistence type="predicted"/>
<feature type="transmembrane region" description="Helical" evidence="1">
    <location>
        <begin position="151"/>
        <end position="172"/>
    </location>
</feature>
<sequence length="308" mass="34004">MRPIFTRRLLYGIFLYLASAFAAITWVWSAVLLSYNNQPHLLHALTQARAHFISFVVFAALWLGIMVLSEIPFVCQYRFDDQGYNSSSCGLTITTGGLGLILSALSALAAISVYYSSRPYGGVFEAQLASQADDVGTIAHKRRSSALDCRIACYSLLLTLGIGLDIVGPLNIPLNSQRHFMLQFSSVATAFALFTWVWSCVLLTFNECPNSSHILTRISVHFFSVVAFGVVWLAFGIMFASELKYECDFTRDSDGLASTWCAFDGTLTGLSFSMSLLAGITAALIYRKGSAWNGNISEYEIEMYEEHS</sequence>
<keyword evidence="3" id="KW-1185">Reference proteome</keyword>
<dbReference type="AlphaFoldDB" id="A0A8H5HSE3"/>
<gene>
    <name evidence="2" type="ORF">D9757_004815</name>
</gene>
<accession>A0A8H5HSE3</accession>
<name>A0A8H5HSE3_9AGAR</name>
<protein>
    <submittedName>
        <fullName evidence="2">Uncharacterized protein</fullName>
    </submittedName>
</protein>
<feature type="transmembrane region" description="Helical" evidence="1">
    <location>
        <begin position="218"/>
        <end position="240"/>
    </location>
</feature>
<reference evidence="2 3" key="1">
    <citation type="journal article" date="2020" name="ISME J.">
        <title>Uncovering the hidden diversity of litter-decomposition mechanisms in mushroom-forming fungi.</title>
        <authorList>
            <person name="Floudas D."/>
            <person name="Bentzer J."/>
            <person name="Ahren D."/>
            <person name="Johansson T."/>
            <person name="Persson P."/>
            <person name="Tunlid A."/>
        </authorList>
    </citation>
    <scope>NUCLEOTIDE SEQUENCE [LARGE SCALE GENOMIC DNA]</scope>
    <source>
        <strain evidence="2 3">CBS 406.79</strain>
    </source>
</reference>
<keyword evidence="1" id="KW-0812">Transmembrane</keyword>
<feature type="transmembrane region" description="Helical" evidence="1">
    <location>
        <begin position="184"/>
        <end position="206"/>
    </location>
</feature>
<dbReference type="OrthoDB" id="2992074at2759"/>
<feature type="transmembrane region" description="Helical" evidence="1">
    <location>
        <begin position="260"/>
        <end position="286"/>
    </location>
</feature>
<keyword evidence="1" id="KW-0472">Membrane</keyword>